<dbReference type="RefSeq" id="WP_106501438.1">
    <property type="nucleotide sequence ID" value="NZ_PXXO01000001.1"/>
</dbReference>
<evidence type="ECO:0000313" key="3">
    <source>
        <dbReference type="Proteomes" id="UP000243002"/>
    </source>
</evidence>
<reference evidence="2 3" key="1">
    <citation type="journal article" date="2018" name="Environ. Microbiol.">
        <title>Ecological and genomic features of two widespread freshwater picocyanobacteria.</title>
        <authorList>
            <person name="Cabello-Yeves P.J."/>
            <person name="Picazo A."/>
            <person name="Camacho A."/>
            <person name="Callieri C."/>
            <person name="Rosselli R."/>
            <person name="Roda-Garcia J.J."/>
            <person name="Coutinho F.H."/>
            <person name="Rodriguez-Valera F."/>
        </authorList>
    </citation>
    <scope>NUCLEOTIDE SEQUENCE [LARGE SCALE GENOMIC DNA]</scope>
    <source>
        <strain evidence="2 3">Tous</strain>
    </source>
</reference>
<dbReference type="PROSITE" id="PS51318">
    <property type="entry name" value="TAT"/>
    <property type="match status" value="1"/>
</dbReference>
<dbReference type="Proteomes" id="UP000243002">
    <property type="component" value="Unassembled WGS sequence"/>
</dbReference>
<evidence type="ECO:0000256" key="1">
    <source>
        <dbReference type="ARBA" id="ARBA00023136"/>
    </source>
</evidence>
<comment type="caution">
    <text evidence="2">The sequence shown here is derived from an EMBL/GenBank/DDBJ whole genome shotgun (WGS) entry which is preliminary data.</text>
</comment>
<accession>A0A2P7N1A1</accession>
<keyword evidence="1" id="KW-0472">Membrane</keyword>
<keyword evidence="3" id="KW-1185">Reference proteome</keyword>
<evidence type="ECO:0000313" key="2">
    <source>
        <dbReference type="EMBL" id="PSJ07253.1"/>
    </source>
</evidence>
<protein>
    <submittedName>
        <fullName evidence="2">Twin-arginine translocation pathway signal</fullName>
    </submittedName>
</protein>
<name>A0A2P7N1A1_9CYAN</name>
<dbReference type="AlphaFoldDB" id="A0A2P7N1A1"/>
<sequence>MAFTPAVLSRRRLLQLGVGAGAGLLAACRSAAGPELLLAEADLPAAWLKQLPAPWRTRQVADAAAVQKAVRELGQRPAPGLVALSDGWASGLSRQQLQSFEAPRLWARLAAFSAPVARLYAPRAAGQLAFPWAYSPWVIALRSRPDLAARRQEGWQLLLDPSLRGRLVLPSSPRISLEIMGGDFERLERLRAQALAYDDRDGLNLLLSGDAEAAVLPLQRLIPLLRRDQRLAVIWPDSGAPLSWQLLLRPAVAAQSAPPPLEWLGAVLEQPLLEQLLARGLVPPLPQADLAPVARRFPESMAALLLPGDALLGRCWSLPPLSLPEQLAQQNLWDAAAPRP</sequence>
<proteinExistence type="predicted"/>
<dbReference type="InterPro" id="IPR006311">
    <property type="entry name" value="TAT_signal"/>
</dbReference>
<dbReference type="OrthoDB" id="555733at2"/>
<organism evidence="2 3">
    <name type="scientific">Cyanobium usitatum str. Tous</name>
    <dbReference type="NCBI Taxonomy" id="2116684"/>
    <lineage>
        <taxon>Bacteria</taxon>
        <taxon>Bacillati</taxon>
        <taxon>Cyanobacteriota</taxon>
        <taxon>Cyanophyceae</taxon>
        <taxon>Synechococcales</taxon>
        <taxon>Prochlorococcaceae</taxon>
        <taxon>Cyanobium</taxon>
    </lineage>
</organism>
<dbReference type="SUPFAM" id="SSF53850">
    <property type="entry name" value="Periplasmic binding protein-like II"/>
    <property type="match status" value="1"/>
</dbReference>
<gene>
    <name evidence="2" type="ORF">C7K55_00395</name>
</gene>
<dbReference type="EMBL" id="PXXO01000001">
    <property type="protein sequence ID" value="PSJ07253.1"/>
    <property type="molecule type" value="Genomic_DNA"/>
</dbReference>
<dbReference type="Gene3D" id="3.40.190.10">
    <property type="entry name" value="Periplasmic binding protein-like II"/>
    <property type="match status" value="1"/>
</dbReference>